<gene>
    <name evidence="2" type="ORF">PBRA_006841</name>
</gene>
<dbReference type="AlphaFoldDB" id="A0A0G4IU20"/>
<feature type="signal peptide" evidence="1">
    <location>
        <begin position="1"/>
        <end position="21"/>
    </location>
</feature>
<accession>A0A0G4IU20</accession>
<sequence>MKAVLVCFIVACAVLAAGVVGDRQPQLTEEDINALLAQYAQAAHDPSGKLGAAAHLPTNVMAGRVPGPSQQVTVGGDASADHPLMSILGQAKAVAGKAVATAAIGALKLGTEGLNRLHKYNVARKATSASASAQ</sequence>
<dbReference type="EMBL" id="CDSF01000086">
    <property type="protein sequence ID" value="CEO98727.1"/>
    <property type="molecule type" value="Genomic_DNA"/>
</dbReference>
<dbReference type="Proteomes" id="UP000039324">
    <property type="component" value="Unassembled WGS sequence"/>
</dbReference>
<proteinExistence type="predicted"/>
<evidence type="ECO:0000313" key="3">
    <source>
        <dbReference type="Proteomes" id="UP000039324"/>
    </source>
</evidence>
<keyword evidence="1" id="KW-0732">Signal</keyword>
<evidence type="ECO:0000256" key="1">
    <source>
        <dbReference type="SAM" id="SignalP"/>
    </source>
</evidence>
<name>A0A0G4IU20_PLABS</name>
<evidence type="ECO:0000313" key="2">
    <source>
        <dbReference type="EMBL" id="CEO98727.1"/>
    </source>
</evidence>
<reference evidence="2 3" key="1">
    <citation type="submission" date="2015-02" db="EMBL/GenBank/DDBJ databases">
        <authorList>
            <person name="Chooi Y.-H."/>
        </authorList>
    </citation>
    <scope>NUCLEOTIDE SEQUENCE [LARGE SCALE GENOMIC DNA]</scope>
    <source>
        <strain evidence="2">E3</strain>
    </source>
</reference>
<protein>
    <submittedName>
        <fullName evidence="2">Uncharacterized protein</fullName>
    </submittedName>
</protein>
<feature type="chain" id="PRO_5005193062" evidence="1">
    <location>
        <begin position="22"/>
        <end position="134"/>
    </location>
</feature>
<organism evidence="2 3">
    <name type="scientific">Plasmodiophora brassicae</name>
    <name type="common">Clubroot disease agent</name>
    <dbReference type="NCBI Taxonomy" id="37360"/>
    <lineage>
        <taxon>Eukaryota</taxon>
        <taxon>Sar</taxon>
        <taxon>Rhizaria</taxon>
        <taxon>Endomyxa</taxon>
        <taxon>Phytomyxea</taxon>
        <taxon>Plasmodiophorida</taxon>
        <taxon>Plasmodiophoridae</taxon>
        <taxon>Plasmodiophora</taxon>
    </lineage>
</organism>
<keyword evidence="3" id="KW-1185">Reference proteome</keyword>